<sequence length="436" mass="51192">MKVELQDLSEVEKILKIEVPQEKVDEMIQKVTDQVRKKTKIKGFREGRAPAYLVRKLFKEEIEEKSIAKIIEDTLDKAIKETKLEPLLRPKIEELGELKEGEPFNYSVLVEVRPEINIKKEDYIGVEVEKEPDEIEEEEVDRILNEFRYSFSPLKKVEKDEIIEERSIAVIKFFAYEGEELIPGHQAEALFIDVGTGEFNEKVEKELIGKKEGDRFSVEVEYPEDGLNPLLAGKKVRYEIEVKEIYKRELKDLDNEFVKSLNMGFETVEALRESIKKRLLEEKKRKNENRFRERLLEKILEKVEFKVPARYVELKLTLLIDQIRENLERDGLSFDKLNISMDKLRERLYPIAERQAKEELLLEKIAELENIEIPQEEIDKTVESISKGLRISLEQARGIVYFNILPKKLAEKTLQFLVNNAKPTNKEIKEENKEGN</sequence>
<dbReference type="GO" id="GO:0051083">
    <property type="term" value="P:'de novo' cotranslational protein folding"/>
    <property type="evidence" value="ECO:0007669"/>
    <property type="project" value="TreeGrafter"/>
</dbReference>
<dbReference type="EC" id="5.2.1.8" evidence="3 9"/>
<dbReference type="AlphaFoldDB" id="A0A2N7PN05"/>
<dbReference type="InterPro" id="IPR027304">
    <property type="entry name" value="Trigger_fact/SurA_dom_sf"/>
</dbReference>
<dbReference type="NCBIfam" id="TIGR00115">
    <property type="entry name" value="tig"/>
    <property type="match status" value="1"/>
</dbReference>
<comment type="catalytic activity">
    <reaction evidence="1 9">
        <text>[protein]-peptidylproline (omega=180) = [protein]-peptidylproline (omega=0)</text>
        <dbReference type="Rhea" id="RHEA:16237"/>
        <dbReference type="Rhea" id="RHEA-COMP:10747"/>
        <dbReference type="Rhea" id="RHEA-COMP:10748"/>
        <dbReference type="ChEBI" id="CHEBI:83833"/>
        <dbReference type="ChEBI" id="CHEBI:83834"/>
        <dbReference type="EC" id="5.2.1.8"/>
    </reaction>
</comment>
<dbReference type="GO" id="GO:0051301">
    <property type="term" value="P:cell division"/>
    <property type="evidence" value="ECO:0007669"/>
    <property type="project" value="UniProtKB-KW"/>
</dbReference>
<keyword evidence="5 9" id="KW-0697">Rotamase</keyword>
<dbReference type="InterPro" id="IPR046357">
    <property type="entry name" value="PPIase_dom_sf"/>
</dbReference>
<comment type="function">
    <text evidence="9">Involved in protein export. Acts as a chaperone by maintaining the newly synthesized protein in an open conformation. Functions as a peptidyl-prolyl cis-trans isomerase.</text>
</comment>
<evidence type="ECO:0000256" key="7">
    <source>
        <dbReference type="ARBA" id="ARBA00023235"/>
    </source>
</evidence>
<reference evidence="14 15" key="1">
    <citation type="submission" date="2018-01" db="EMBL/GenBank/DDBJ databases">
        <title>Metagenomic assembled genomes from two thermal pools in the Uzon Caldera, Kamchatka, Russia.</title>
        <authorList>
            <person name="Wilkins L."/>
            <person name="Ettinger C."/>
        </authorList>
    </citation>
    <scope>NUCLEOTIDE SEQUENCE [LARGE SCALE GENOMIC DNA]</scope>
    <source>
        <strain evidence="13">ARK-04</strain>
        <strain evidence="12">ZAV-08</strain>
    </source>
</reference>
<dbReference type="GO" id="GO:0005737">
    <property type="term" value="C:cytoplasm"/>
    <property type="evidence" value="ECO:0007669"/>
    <property type="project" value="UniProtKB-SubCell"/>
</dbReference>
<evidence type="ECO:0000313" key="13">
    <source>
        <dbReference type="EMBL" id="PMP93504.1"/>
    </source>
</evidence>
<dbReference type="Proteomes" id="UP000235619">
    <property type="component" value="Unassembled WGS sequence"/>
</dbReference>
<dbReference type="GO" id="GO:0015031">
    <property type="term" value="P:protein transport"/>
    <property type="evidence" value="ECO:0007669"/>
    <property type="project" value="UniProtKB-UniRule"/>
</dbReference>
<evidence type="ECO:0000259" key="11">
    <source>
        <dbReference type="Pfam" id="PF05698"/>
    </source>
</evidence>
<comment type="subcellular location">
    <subcellularLocation>
        <location evidence="9">Cytoplasm</location>
    </subcellularLocation>
    <text evidence="9">About half TF is bound to the ribosome near the polypeptide exit tunnel while the other half is free in the cytoplasm.</text>
</comment>
<dbReference type="InterPro" id="IPR036611">
    <property type="entry name" value="Trigger_fac_ribosome-bd_sf"/>
</dbReference>
<keyword evidence="9" id="KW-0131">Cell cycle</keyword>
<dbReference type="SUPFAM" id="SSF54534">
    <property type="entry name" value="FKBP-like"/>
    <property type="match status" value="1"/>
</dbReference>
<evidence type="ECO:0000256" key="9">
    <source>
        <dbReference type="HAMAP-Rule" id="MF_00303"/>
    </source>
</evidence>
<dbReference type="InterPro" id="IPR037041">
    <property type="entry name" value="Trigger_fac_C_sf"/>
</dbReference>
<keyword evidence="6 9" id="KW-0143">Chaperone</keyword>
<feature type="domain" description="Trigger factor ribosome-binding bacterial" evidence="10">
    <location>
        <begin position="1"/>
        <end position="146"/>
    </location>
</feature>
<dbReference type="PIRSF" id="PIRSF003095">
    <property type="entry name" value="Trigger_factor"/>
    <property type="match status" value="1"/>
</dbReference>
<dbReference type="EMBL" id="PNIK01000069">
    <property type="protein sequence ID" value="PMP66683.1"/>
    <property type="molecule type" value="Genomic_DNA"/>
</dbReference>
<keyword evidence="9" id="KW-0132">Cell division</keyword>
<evidence type="ECO:0000256" key="8">
    <source>
        <dbReference type="ARBA" id="ARBA00029986"/>
    </source>
</evidence>
<dbReference type="Pfam" id="PF05697">
    <property type="entry name" value="Trigger_N"/>
    <property type="match status" value="1"/>
</dbReference>
<evidence type="ECO:0000256" key="6">
    <source>
        <dbReference type="ARBA" id="ARBA00023186"/>
    </source>
</evidence>
<dbReference type="InterPro" id="IPR008881">
    <property type="entry name" value="Trigger_fac_ribosome-bd_bac"/>
</dbReference>
<dbReference type="GO" id="GO:0044183">
    <property type="term" value="F:protein folding chaperone"/>
    <property type="evidence" value="ECO:0007669"/>
    <property type="project" value="TreeGrafter"/>
</dbReference>
<evidence type="ECO:0000313" key="12">
    <source>
        <dbReference type="EMBL" id="PMP66683.1"/>
    </source>
</evidence>
<dbReference type="SUPFAM" id="SSF102735">
    <property type="entry name" value="Trigger factor ribosome-binding domain"/>
    <property type="match status" value="1"/>
</dbReference>
<comment type="domain">
    <text evidence="9">Consists of 3 domains; the N-terminus binds the ribosome, the middle domain has PPIase activity, while the C-terminus has intrinsic chaperone activity on its own.</text>
</comment>
<dbReference type="HAMAP" id="MF_00303">
    <property type="entry name" value="Trigger_factor_Tig"/>
    <property type="match status" value="1"/>
</dbReference>
<keyword evidence="7 9" id="KW-0413">Isomerase</keyword>
<comment type="caution">
    <text evidence="12">The sequence shown here is derived from an EMBL/GenBank/DDBJ whole genome shotgun (WGS) entry which is preliminary data.</text>
</comment>
<feature type="domain" description="Trigger factor C-terminal" evidence="11">
    <location>
        <begin position="267"/>
        <end position="398"/>
    </location>
</feature>
<dbReference type="PANTHER" id="PTHR30560">
    <property type="entry name" value="TRIGGER FACTOR CHAPERONE AND PEPTIDYL-PROLYL CIS/TRANS ISOMERASE"/>
    <property type="match status" value="1"/>
</dbReference>
<dbReference type="Gene3D" id="3.10.50.40">
    <property type="match status" value="1"/>
</dbReference>
<keyword evidence="9" id="KW-0963">Cytoplasm</keyword>
<evidence type="ECO:0000313" key="15">
    <source>
        <dbReference type="Proteomes" id="UP000235619"/>
    </source>
</evidence>
<dbReference type="GO" id="GO:0043335">
    <property type="term" value="P:protein unfolding"/>
    <property type="evidence" value="ECO:0007669"/>
    <property type="project" value="TreeGrafter"/>
</dbReference>
<dbReference type="InterPro" id="IPR005215">
    <property type="entry name" value="Trig_fac"/>
</dbReference>
<dbReference type="InterPro" id="IPR008880">
    <property type="entry name" value="Trigger_fac_C"/>
</dbReference>
<gene>
    <name evidence="9 12" type="primary">tig</name>
    <name evidence="13" type="ORF">C0169_07665</name>
    <name evidence="12" type="ORF">C0190_05160</name>
</gene>
<evidence type="ECO:0000313" key="14">
    <source>
        <dbReference type="Proteomes" id="UP000235460"/>
    </source>
</evidence>
<comment type="similarity">
    <text evidence="2 9">Belongs to the FKBP-type PPIase family. Tig subfamily.</text>
</comment>
<dbReference type="PANTHER" id="PTHR30560:SF3">
    <property type="entry name" value="TRIGGER FACTOR-LIKE PROTEIN TIG, CHLOROPLASTIC"/>
    <property type="match status" value="1"/>
</dbReference>
<dbReference type="GO" id="GO:0043022">
    <property type="term" value="F:ribosome binding"/>
    <property type="evidence" value="ECO:0007669"/>
    <property type="project" value="TreeGrafter"/>
</dbReference>
<dbReference type="Gene3D" id="1.10.3120.10">
    <property type="entry name" value="Trigger factor, C-terminal domain"/>
    <property type="match status" value="1"/>
</dbReference>
<dbReference type="GO" id="GO:0003755">
    <property type="term" value="F:peptidyl-prolyl cis-trans isomerase activity"/>
    <property type="evidence" value="ECO:0007669"/>
    <property type="project" value="UniProtKB-UniRule"/>
</dbReference>
<evidence type="ECO:0000256" key="1">
    <source>
        <dbReference type="ARBA" id="ARBA00000971"/>
    </source>
</evidence>
<evidence type="ECO:0000256" key="2">
    <source>
        <dbReference type="ARBA" id="ARBA00005464"/>
    </source>
</evidence>
<evidence type="ECO:0000256" key="4">
    <source>
        <dbReference type="ARBA" id="ARBA00016902"/>
    </source>
</evidence>
<organism evidence="12 14">
    <name type="scientific">Thermodesulfobacterium geofontis</name>
    <dbReference type="NCBI Taxonomy" id="1295609"/>
    <lineage>
        <taxon>Bacteria</taxon>
        <taxon>Pseudomonadati</taxon>
        <taxon>Thermodesulfobacteriota</taxon>
        <taxon>Thermodesulfobacteria</taxon>
        <taxon>Thermodesulfobacteriales</taxon>
        <taxon>Thermodesulfobacteriaceae</taxon>
        <taxon>Thermodesulfobacterium</taxon>
    </lineage>
</organism>
<accession>A0A2N7PN05</accession>
<evidence type="ECO:0000256" key="5">
    <source>
        <dbReference type="ARBA" id="ARBA00023110"/>
    </source>
</evidence>
<dbReference type="Gene3D" id="3.30.70.1050">
    <property type="entry name" value="Trigger factor ribosome-binding domain"/>
    <property type="match status" value="1"/>
</dbReference>
<dbReference type="EMBL" id="PNJD01000461">
    <property type="protein sequence ID" value="PMP93504.1"/>
    <property type="molecule type" value="Genomic_DNA"/>
</dbReference>
<proteinExistence type="inferred from homology"/>
<protein>
    <recommendedName>
        <fullName evidence="4 9">Trigger factor</fullName>
        <shortName evidence="9">TF</shortName>
        <ecNumber evidence="3 9">5.2.1.8</ecNumber>
    </recommendedName>
    <alternativeName>
        <fullName evidence="8 9">PPIase</fullName>
    </alternativeName>
</protein>
<evidence type="ECO:0000256" key="3">
    <source>
        <dbReference type="ARBA" id="ARBA00013194"/>
    </source>
</evidence>
<dbReference type="Pfam" id="PF05698">
    <property type="entry name" value="Trigger_C"/>
    <property type="match status" value="1"/>
</dbReference>
<dbReference type="Proteomes" id="UP000235460">
    <property type="component" value="Unassembled WGS sequence"/>
</dbReference>
<name>A0A2N7PN05_9BACT</name>
<evidence type="ECO:0000259" key="10">
    <source>
        <dbReference type="Pfam" id="PF05697"/>
    </source>
</evidence>
<dbReference type="SUPFAM" id="SSF109998">
    <property type="entry name" value="Triger factor/SurA peptide-binding domain-like"/>
    <property type="match status" value="1"/>
</dbReference>